<dbReference type="EMBL" id="FQVN01000009">
    <property type="protein sequence ID" value="SHG51131.1"/>
    <property type="molecule type" value="Genomic_DNA"/>
</dbReference>
<feature type="transmembrane region" description="Helical" evidence="1">
    <location>
        <begin position="59"/>
        <end position="83"/>
    </location>
</feature>
<dbReference type="Pfam" id="PF04657">
    <property type="entry name" value="DMT_YdcZ"/>
    <property type="match status" value="2"/>
</dbReference>
<keyword evidence="1" id="KW-1133">Transmembrane helix</keyword>
<dbReference type="Proteomes" id="UP000184501">
    <property type="component" value="Unassembled WGS sequence"/>
</dbReference>
<keyword evidence="1" id="KW-0472">Membrane</keyword>
<dbReference type="PANTHER" id="PTHR34821">
    <property type="entry name" value="INNER MEMBRANE PROTEIN YDCZ"/>
    <property type="match status" value="1"/>
</dbReference>
<feature type="transmembrane region" description="Helical" evidence="1">
    <location>
        <begin position="221"/>
        <end position="241"/>
    </location>
</feature>
<reference evidence="2 3" key="1">
    <citation type="submission" date="2016-11" db="EMBL/GenBank/DDBJ databases">
        <authorList>
            <person name="Jaros S."/>
            <person name="Januszkiewicz K."/>
            <person name="Wedrychowicz H."/>
        </authorList>
    </citation>
    <scope>NUCLEOTIDE SEQUENCE [LARGE SCALE GENOMIC DNA]</scope>
    <source>
        <strain evidence="2 3">DSM 44523</strain>
    </source>
</reference>
<feature type="transmembrane region" description="Helical" evidence="1">
    <location>
        <begin position="305"/>
        <end position="326"/>
    </location>
</feature>
<evidence type="ECO:0000256" key="1">
    <source>
        <dbReference type="SAM" id="Phobius"/>
    </source>
</evidence>
<evidence type="ECO:0000313" key="3">
    <source>
        <dbReference type="Proteomes" id="UP000184501"/>
    </source>
</evidence>
<dbReference type="STRING" id="2017.SAMN05444320_109243"/>
<dbReference type="AlphaFoldDB" id="A0A1M5KEH5"/>
<evidence type="ECO:0000313" key="2">
    <source>
        <dbReference type="EMBL" id="SHG51131.1"/>
    </source>
</evidence>
<feature type="transmembrane region" description="Helical" evidence="1">
    <location>
        <begin position="278"/>
        <end position="298"/>
    </location>
</feature>
<dbReference type="InterPro" id="IPR006750">
    <property type="entry name" value="YdcZ"/>
</dbReference>
<keyword evidence="1" id="KW-0812">Transmembrane</keyword>
<dbReference type="RefSeq" id="WP_327083487.1">
    <property type="nucleotide sequence ID" value="NZ_FQVN01000009.1"/>
</dbReference>
<sequence>MSQVRESPVLVANDGGAGRPAPGQAHRWLGLAAALGIGLVMSVQSRINGELGRRLGDGIGAAVVSFGGGLVLLVVLVSAMPSGRRGIARVRDALRGGALRPWQCLGGVCGAFFVVSQGLAVATLGVALFTVAVVAGQAGSSLLVDRVGVGPAGPQPVTLPRVLGAGLAVASVLVAVSGRLGEPSGWALAALPALAGAAMAWQQAVNGRVRVAAGASLPPTLVNFLTGTVALLVALAVDLAVRGFPGALPGDWWLYLGGPLGIVFIASAAAVVRLTGVLVLGLGSVAGQLVGAVLLDVFAPAPGQAADTATFVGTGLTLVAIVLAILPGRSSAGVS</sequence>
<gene>
    <name evidence="2" type="ORF">SAMN05444320_109243</name>
</gene>
<proteinExistence type="predicted"/>
<feature type="transmembrane region" description="Helical" evidence="1">
    <location>
        <begin position="253"/>
        <end position="272"/>
    </location>
</feature>
<dbReference type="GO" id="GO:0005886">
    <property type="term" value="C:plasma membrane"/>
    <property type="evidence" value="ECO:0007669"/>
    <property type="project" value="TreeGrafter"/>
</dbReference>
<protein>
    <submittedName>
        <fullName evidence="2">Transporter family-2 protein</fullName>
    </submittedName>
</protein>
<accession>A0A1M5KEH5</accession>
<keyword evidence="3" id="KW-1185">Reference proteome</keyword>
<feature type="transmembrane region" description="Helical" evidence="1">
    <location>
        <begin position="104"/>
        <end position="137"/>
    </location>
</feature>
<dbReference type="PANTHER" id="PTHR34821:SF2">
    <property type="entry name" value="INNER MEMBRANE PROTEIN YDCZ"/>
    <property type="match status" value="1"/>
</dbReference>
<organism evidence="2 3">
    <name type="scientific">Streptoalloteichus hindustanus</name>
    <dbReference type="NCBI Taxonomy" id="2017"/>
    <lineage>
        <taxon>Bacteria</taxon>
        <taxon>Bacillati</taxon>
        <taxon>Actinomycetota</taxon>
        <taxon>Actinomycetes</taxon>
        <taxon>Pseudonocardiales</taxon>
        <taxon>Pseudonocardiaceae</taxon>
        <taxon>Streptoalloteichus</taxon>
    </lineage>
</organism>
<feature type="transmembrane region" description="Helical" evidence="1">
    <location>
        <begin position="28"/>
        <end position="47"/>
    </location>
</feature>
<name>A0A1M5KEH5_STRHI</name>